<accession>A0A1C5GHS2</accession>
<organism evidence="5 6">
    <name type="scientific">Micromonospora echinofusca</name>
    <dbReference type="NCBI Taxonomy" id="47858"/>
    <lineage>
        <taxon>Bacteria</taxon>
        <taxon>Bacillati</taxon>
        <taxon>Actinomycetota</taxon>
        <taxon>Actinomycetes</taxon>
        <taxon>Micromonosporales</taxon>
        <taxon>Micromonosporaceae</taxon>
        <taxon>Micromonospora</taxon>
    </lineage>
</organism>
<gene>
    <name evidence="5" type="ORF">GA0070610_4984</name>
</gene>
<keyword evidence="2" id="KW-0804">Transcription</keyword>
<feature type="transmembrane region" description="Helical" evidence="3">
    <location>
        <begin position="155"/>
        <end position="176"/>
    </location>
</feature>
<keyword evidence="3" id="KW-1133">Transmembrane helix</keyword>
<sequence length="261" mass="26420">MTGFHVDAGVLAAYGEGRLADVDAWSVEAHLDRCAACRTSIASDASTALAVEAAAVALGGRLPTQGRVRRATGWRRVRVLVGAGPAARAAWFLSVAVTGVLTAGMAISPTVVPPWLLLLIAPALPAVGTALSYGPRTDPLHDLIAGTPQGGLRIVLWRTLAVLAVAAPVAVLAGAVTGIGTPGLWLLPCVALTVLTLALGSLVEPGYAALVVAGAWAVVVLAPPVSGLAVLVANLPGWLGVTAVATVVVYVRRERVGRQPA</sequence>
<feature type="transmembrane region" description="Helical" evidence="3">
    <location>
        <begin position="231"/>
        <end position="251"/>
    </location>
</feature>
<dbReference type="Proteomes" id="UP000198251">
    <property type="component" value="Chromosome I"/>
</dbReference>
<dbReference type="InterPro" id="IPR027383">
    <property type="entry name" value="Znf_put"/>
</dbReference>
<proteinExistence type="predicted"/>
<feature type="transmembrane region" description="Helical" evidence="3">
    <location>
        <begin position="115"/>
        <end position="134"/>
    </location>
</feature>
<dbReference type="EMBL" id="LT607733">
    <property type="protein sequence ID" value="SCG18636.1"/>
    <property type="molecule type" value="Genomic_DNA"/>
</dbReference>
<dbReference type="Gene3D" id="1.10.10.1320">
    <property type="entry name" value="Anti-sigma factor, zinc-finger domain"/>
    <property type="match status" value="1"/>
</dbReference>
<evidence type="ECO:0000256" key="3">
    <source>
        <dbReference type="SAM" id="Phobius"/>
    </source>
</evidence>
<evidence type="ECO:0000256" key="2">
    <source>
        <dbReference type="ARBA" id="ARBA00023163"/>
    </source>
</evidence>
<keyword evidence="1" id="KW-0805">Transcription regulation</keyword>
<evidence type="ECO:0000313" key="5">
    <source>
        <dbReference type="EMBL" id="SCG18636.1"/>
    </source>
</evidence>
<dbReference type="RefSeq" id="WP_089002218.1">
    <property type="nucleotide sequence ID" value="NZ_LT607733.1"/>
</dbReference>
<protein>
    <submittedName>
        <fullName evidence="5">Putative zinc-finger</fullName>
    </submittedName>
</protein>
<name>A0A1C5GHS2_MICEH</name>
<dbReference type="InterPro" id="IPR041916">
    <property type="entry name" value="Anti_sigma_zinc_sf"/>
</dbReference>
<keyword evidence="3" id="KW-0472">Membrane</keyword>
<keyword evidence="5" id="KW-0863">Zinc-finger</keyword>
<keyword evidence="3" id="KW-0812">Transmembrane</keyword>
<feature type="transmembrane region" description="Helical" evidence="3">
    <location>
        <begin position="79"/>
        <end position="103"/>
    </location>
</feature>
<keyword evidence="5" id="KW-0479">Metal-binding</keyword>
<keyword evidence="5" id="KW-0862">Zinc</keyword>
<dbReference type="Pfam" id="PF13490">
    <property type="entry name" value="zf-HC2"/>
    <property type="match status" value="1"/>
</dbReference>
<dbReference type="GO" id="GO:0008270">
    <property type="term" value="F:zinc ion binding"/>
    <property type="evidence" value="ECO:0007669"/>
    <property type="project" value="UniProtKB-KW"/>
</dbReference>
<keyword evidence="6" id="KW-1185">Reference proteome</keyword>
<dbReference type="GeneID" id="95804664"/>
<evidence type="ECO:0000256" key="1">
    <source>
        <dbReference type="ARBA" id="ARBA00023015"/>
    </source>
</evidence>
<feature type="domain" description="Putative zinc-finger" evidence="4">
    <location>
        <begin position="11"/>
        <end position="38"/>
    </location>
</feature>
<feature type="transmembrane region" description="Helical" evidence="3">
    <location>
        <begin position="182"/>
        <end position="200"/>
    </location>
</feature>
<feature type="transmembrane region" description="Helical" evidence="3">
    <location>
        <begin position="207"/>
        <end position="225"/>
    </location>
</feature>
<evidence type="ECO:0000313" key="6">
    <source>
        <dbReference type="Proteomes" id="UP000198251"/>
    </source>
</evidence>
<dbReference type="AlphaFoldDB" id="A0A1C5GHS2"/>
<reference evidence="5 6" key="1">
    <citation type="submission" date="2016-06" db="EMBL/GenBank/DDBJ databases">
        <authorList>
            <person name="Kjaerup R.B."/>
            <person name="Dalgaard T.S."/>
            <person name="Juul-Madsen H.R."/>
        </authorList>
    </citation>
    <scope>NUCLEOTIDE SEQUENCE [LARGE SCALE GENOMIC DNA]</scope>
    <source>
        <strain evidence="5 6">DSM 43913</strain>
    </source>
</reference>
<evidence type="ECO:0000259" key="4">
    <source>
        <dbReference type="Pfam" id="PF13490"/>
    </source>
</evidence>